<dbReference type="InterPro" id="IPR053163">
    <property type="entry name" value="HTH-type_regulator_Rgg"/>
</dbReference>
<feature type="repeat" description="TPR" evidence="1">
    <location>
        <begin position="192"/>
        <end position="225"/>
    </location>
</feature>
<dbReference type="InterPro" id="IPR010982">
    <property type="entry name" value="Lambda_DNA-bd_dom_sf"/>
</dbReference>
<evidence type="ECO:0000313" key="5">
    <source>
        <dbReference type="Proteomes" id="UP000544413"/>
    </source>
</evidence>
<dbReference type="GO" id="GO:0003677">
    <property type="term" value="F:DNA binding"/>
    <property type="evidence" value="ECO:0007669"/>
    <property type="project" value="InterPro"/>
</dbReference>
<evidence type="ECO:0000313" key="4">
    <source>
        <dbReference type="EMBL" id="MBC1617231.1"/>
    </source>
</evidence>
<dbReference type="PANTHER" id="PTHR37038:SF14">
    <property type="entry name" value="TRANSCRIPTIONAL ACTIVATOR"/>
    <property type="match status" value="1"/>
</dbReference>
<dbReference type="Pfam" id="PF13181">
    <property type="entry name" value="TPR_8"/>
    <property type="match status" value="1"/>
</dbReference>
<evidence type="ECO:0000256" key="1">
    <source>
        <dbReference type="PROSITE-ProRule" id="PRU00339"/>
    </source>
</evidence>
<feature type="domain" description="HTH cro/C1-type" evidence="2">
    <location>
        <begin position="9"/>
        <end position="62"/>
    </location>
</feature>
<dbReference type="EMBL" id="JAARSH010000009">
    <property type="protein sequence ID" value="MBC1617231.1"/>
    <property type="molecule type" value="Genomic_DNA"/>
</dbReference>
<evidence type="ECO:0000313" key="3">
    <source>
        <dbReference type="EMBL" id="MBC1400944.1"/>
    </source>
</evidence>
<dbReference type="EMBL" id="JAARPT010000002">
    <property type="protein sequence ID" value="MBC1400944.1"/>
    <property type="molecule type" value="Genomic_DNA"/>
</dbReference>
<sequence>MQTKIAINFRLVRKVRGYTQSELASGICSQSLVSRFEKGLDVPNAIVLNELCVKLGISIDDLFVSSISRTITVTDKIYYLYQNEEYNDLHTLVDENQYAINRIMYNYLKGLCLYKTTQDYEKAVIYLEYGLDLIATEKLGILSFNELEAFVFSDLGMSYLAMNKKDEAEKHLVDSVMTLEKTPTRYMQKFHARIYYHIGYFYIQNGDLKKAMTFFDMGIEYCKNNSYLYFFNNCLVAKQSCL</sequence>
<reference evidence="5 6" key="1">
    <citation type="submission" date="2020-03" db="EMBL/GenBank/DDBJ databases">
        <title>Soil Listeria distribution.</title>
        <authorList>
            <person name="Liao J."/>
            <person name="Wiedmann M."/>
        </authorList>
    </citation>
    <scope>NUCLEOTIDE SEQUENCE [LARGE SCALE GENOMIC DNA]</scope>
    <source>
        <strain evidence="4 6">FSL L7-1299</strain>
        <strain evidence="3 5">FSL L7-1658</strain>
    </source>
</reference>
<dbReference type="Gene3D" id="1.25.40.10">
    <property type="entry name" value="Tetratricopeptide repeat domain"/>
    <property type="match status" value="1"/>
</dbReference>
<dbReference type="SUPFAM" id="SSF48452">
    <property type="entry name" value="TPR-like"/>
    <property type="match status" value="1"/>
</dbReference>
<dbReference type="Pfam" id="PF01381">
    <property type="entry name" value="HTH_3"/>
    <property type="match status" value="1"/>
</dbReference>
<protein>
    <submittedName>
        <fullName evidence="3">Helix-turn-helix transcriptional regulator</fullName>
    </submittedName>
</protein>
<gene>
    <name evidence="3" type="ORF">HB836_04985</name>
    <name evidence="4" type="ORF">HB904_13580</name>
</gene>
<dbReference type="RefSeq" id="WP_185405651.1">
    <property type="nucleotide sequence ID" value="NZ_JAARPT010000002.1"/>
</dbReference>
<keyword evidence="1" id="KW-0802">TPR repeat</keyword>
<comment type="caution">
    <text evidence="3">The sequence shown here is derived from an EMBL/GenBank/DDBJ whole genome shotgun (WGS) entry which is preliminary data.</text>
</comment>
<dbReference type="CDD" id="cd00093">
    <property type="entry name" value="HTH_XRE"/>
    <property type="match status" value="1"/>
</dbReference>
<dbReference type="Proteomes" id="UP000574104">
    <property type="component" value="Unassembled WGS sequence"/>
</dbReference>
<dbReference type="SMART" id="SM00028">
    <property type="entry name" value="TPR"/>
    <property type="match status" value="2"/>
</dbReference>
<dbReference type="InterPro" id="IPR019734">
    <property type="entry name" value="TPR_rpt"/>
</dbReference>
<dbReference type="PROSITE" id="PS50005">
    <property type="entry name" value="TPR"/>
    <property type="match status" value="1"/>
</dbReference>
<dbReference type="InterPro" id="IPR011990">
    <property type="entry name" value="TPR-like_helical_dom_sf"/>
</dbReference>
<dbReference type="SUPFAM" id="SSF47413">
    <property type="entry name" value="lambda repressor-like DNA-binding domains"/>
    <property type="match status" value="1"/>
</dbReference>
<dbReference type="AlphaFoldDB" id="A0A7X0ZQ57"/>
<accession>A0A7X0ZQ57</accession>
<proteinExistence type="predicted"/>
<organism evidence="3 5">
    <name type="scientific">Listeria booriae</name>
    <dbReference type="NCBI Taxonomy" id="1552123"/>
    <lineage>
        <taxon>Bacteria</taxon>
        <taxon>Bacillati</taxon>
        <taxon>Bacillota</taxon>
        <taxon>Bacilli</taxon>
        <taxon>Bacillales</taxon>
        <taxon>Listeriaceae</taxon>
        <taxon>Listeria</taxon>
    </lineage>
</organism>
<dbReference type="InterPro" id="IPR001387">
    <property type="entry name" value="Cro/C1-type_HTH"/>
</dbReference>
<dbReference type="PROSITE" id="PS50943">
    <property type="entry name" value="HTH_CROC1"/>
    <property type="match status" value="1"/>
</dbReference>
<evidence type="ECO:0000259" key="2">
    <source>
        <dbReference type="PROSITE" id="PS50943"/>
    </source>
</evidence>
<dbReference type="PANTHER" id="PTHR37038">
    <property type="entry name" value="TRANSCRIPTIONAL REGULATOR-RELATED"/>
    <property type="match status" value="1"/>
</dbReference>
<name>A0A7X0ZQ57_9LIST</name>
<evidence type="ECO:0000313" key="6">
    <source>
        <dbReference type="Proteomes" id="UP000574104"/>
    </source>
</evidence>
<dbReference type="Proteomes" id="UP000544413">
    <property type="component" value="Unassembled WGS sequence"/>
</dbReference>
<dbReference type="SMART" id="SM00530">
    <property type="entry name" value="HTH_XRE"/>
    <property type="match status" value="1"/>
</dbReference>